<name>A0A850HB56_9SPHN</name>
<comment type="caution">
    <text evidence="2">The sequence shown here is derived from an EMBL/GenBank/DDBJ whole genome shotgun (WGS) entry which is preliminary data.</text>
</comment>
<keyword evidence="3" id="KW-1185">Reference proteome</keyword>
<dbReference type="InterPro" id="IPR047111">
    <property type="entry name" value="YbaP-like"/>
</dbReference>
<dbReference type="Pfam" id="PF01963">
    <property type="entry name" value="TraB_PrgY_gumN"/>
    <property type="match status" value="1"/>
</dbReference>
<dbReference type="AlphaFoldDB" id="A0A850HB56"/>
<evidence type="ECO:0000256" key="1">
    <source>
        <dbReference type="SAM" id="SignalP"/>
    </source>
</evidence>
<feature type="signal peptide" evidence="1">
    <location>
        <begin position="1"/>
        <end position="25"/>
    </location>
</feature>
<proteinExistence type="predicted"/>
<evidence type="ECO:0000313" key="2">
    <source>
        <dbReference type="EMBL" id="NVE93758.1"/>
    </source>
</evidence>
<reference evidence="2 3" key="1">
    <citation type="submission" date="2020-06" db="EMBL/GenBank/DDBJ databases">
        <title>Altererythrobacter lutimaris sp. nov., a marine bacterium isolated from a tidal flat.</title>
        <authorList>
            <person name="Kim D."/>
            <person name="Yoo Y."/>
            <person name="Kim J.-J."/>
        </authorList>
    </citation>
    <scope>NUCLEOTIDE SEQUENCE [LARGE SCALE GENOMIC DNA]</scope>
    <source>
        <strain evidence="2 3">JGD-16</strain>
    </source>
</reference>
<organism evidence="2 3">
    <name type="scientific">Altererythrobacter lutimaris</name>
    <dbReference type="NCBI Taxonomy" id="2743979"/>
    <lineage>
        <taxon>Bacteria</taxon>
        <taxon>Pseudomonadati</taxon>
        <taxon>Pseudomonadota</taxon>
        <taxon>Alphaproteobacteria</taxon>
        <taxon>Sphingomonadales</taxon>
        <taxon>Erythrobacteraceae</taxon>
        <taxon>Altererythrobacter</taxon>
    </lineage>
</organism>
<dbReference type="RefSeq" id="WP_176272107.1">
    <property type="nucleotide sequence ID" value="NZ_JABWTA010000001.1"/>
</dbReference>
<dbReference type="CDD" id="cd14789">
    <property type="entry name" value="Tiki"/>
    <property type="match status" value="1"/>
</dbReference>
<protein>
    <submittedName>
        <fullName evidence="2">TraB/GumN family protein</fullName>
    </submittedName>
</protein>
<evidence type="ECO:0000313" key="3">
    <source>
        <dbReference type="Proteomes" id="UP000546031"/>
    </source>
</evidence>
<sequence>MKNTFRTLTGTLALSVAFLSTPASADDHAAATTAPAVAEAPAGPALWSVADEDTTIYLFGTVHALPKDVEWLDEDISSALAASDTLVTEVDMEAMAGPKMVELVQTTAVLPAGTTLRSLMSEDQVKIYEAAMQKIQVPPAAFDQFEPWYAGMMMSLVPLMQQGYSPDAGVEAVLIKQAGEIDKDALETVEFQLGVFDGLPQDAQVKFLIEASESVDEIKPMLDAMVAEWLEGDAEGLADIMNESLDDEALAEALLYYRNRNWADWIETRMDAPGTVFMAVGAGHLAGEKSVQDYLEQRGMTVTRVQ</sequence>
<dbReference type="InterPro" id="IPR002816">
    <property type="entry name" value="TraB/PrgY/GumN_fam"/>
</dbReference>
<feature type="chain" id="PRO_5032659523" evidence="1">
    <location>
        <begin position="26"/>
        <end position="306"/>
    </location>
</feature>
<dbReference type="Proteomes" id="UP000546031">
    <property type="component" value="Unassembled WGS sequence"/>
</dbReference>
<keyword evidence="1" id="KW-0732">Signal</keyword>
<dbReference type="EMBL" id="JABWTA010000001">
    <property type="protein sequence ID" value="NVE93758.1"/>
    <property type="molecule type" value="Genomic_DNA"/>
</dbReference>
<gene>
    <name evidence="2" type="ORF">HUO12_02490</name>
</gene>
<accession>A0A850HB56</accession>
<dbReference type="PANTHER" id="PTHR40590:SF1">
    <property type="entry name" value="CYTOPLASMIC PROTEIN"/>
    <property type="match status" value="1"/>
</dbReference>
<dbReference type="PANTHER" id="PTHR40590">
    <property type="entry name" value="CYTOPLASMIC PROTEIN-RELATED"/>
    <property type="match status" value="1"/>
</dbReference>